<dbReference type="Proteomes" id="UP000095464">
    <property type="component" value="Unassembled WGS sequence"/>
</dbReference>
<gene>
    <name evidence="1" type="ORF">ASS94_00050</name>
</gene>
<name>A0AAP7IFM7_9STAP</name>
<reference evidence="2" key="1">
    <citation type="submission" date="2015-11" db="EMBL/GenBank/DDBJ databases">
        <title>Genomic diversity of Staphylococcus saprophyticus strains from urinary tract infections, animal surfaces, and fermented foods.</title>
        <authorList>
            <person name="Wolfe B.E."/>
        </authorList>
    </citation>
    <scope>NUCLEOTIDE SEQUENCE [LARGE SCALE GENOMIC DNA]</scope>
    <source>
        <strain evidence="2">738_7</strain>
    </source>
</reference>
<dbReference type="AlphaFoldDB" id="A0AAP7IFM7"/>
<accession>A0AAP7IFM7</accession>
<sequence length="183" mass="21694">MSTRTAIFKEVKRNEFVGIYVHSDGYLSYTGEVLNRYYKENENILDVINQKKPLSLIGSSAEIVNQYDDEEKYFEKNEERYSMYSKTAFIEGESEYEYFKANSWEQLKNLDYHTYNDKDEVQGYTRQNEFIAWRGSDNNGYIYVQDINNQWYVSYMDYSKPNKIVGVQVTLPLDEALKNKVAD</sequence>
<protein>
    <submittedName>
        <fullName evidence="1">Uncharacterized protein</fullName>
    </submittedName>
</protein>
<organism evidence="1 2">
    <name type="scientific">Staphylococcus equorum</name>
    <dbReference type="NCBI Taxonomy" id="246432"/>
    <lineage>
        <taxon>Bacteria</taxon>
        <taxon>Bacillati</taxon>
        <taxon>Bacillota</taxon>
        <taxon>Bacilli</taxon>
        <taxon>Bacillales</taxon>
        <taxon>Staphylococcaceae</taxon>
        <taxon>Staphylococcus</taxon>
    </lineage>
</organism>
<comment type="caution">
    <text evidence="1">The sequence shown here is derived from an EMBL/GenBank/DDBJ whole genome shotgun (WGS) entry which is preliminary data.</text>
</comment>
<dbReference type="RefSeq" id="WP_069854216.1">
    <property type="nucleotide sequence ID" value="NZ_LNPX01000001.1"/>
</dbReference>
<evidence type="ECO:0000313" key="2">
    <source>
        <dbReference type="Proteomes" id="UP000095464"/>
    </source>
</evidence>
<dbReference type="EMBL" id="LNPX01000001">
    <property type="protein sequence ID" value="OEK59090.1"/>
    <property type="molecule type" value="Genomic_DNA"/>
</dbReference>
<proteinExistence type="predicted"/>
<evidence type="ECO:0000313" key="1">
    <source>
        <dbReference type="EMBL" id="OEK59090.1"/>
    </source>
</evidence>